<reference evidence="2 3" key="1">
    <citation type="journal article" date="2014" name="Nat. Genet.">
        <title>Genome and transcriptome of the porcine whipworm Trichuris suis.</title>
        <authorList>
            <person name="Jex A.R."/>
            <person name="Nejsum P."/>
            <person name="Schwarz E.M."/>
            <person name="Hu L."/>
            <person name="Young N.D."/>
            <person name="Hall R.S."/>
            <person name="Korhonen P.K."/>
            <person name="Liao S."/>
            <person name="Thamsborg S."/>
            <person name="Xia J."/>
            <person name="Xu P."/>
            <person name="Wang S."/>
            <person name="Scheerlinck J.P."/>
            <person name="Hofmann A."/>
            <person name="Sternberg P.W."/>
            <person name="Wang J."/>
            <person name="Gasser R.B."/>
        </authorList>
    </citation>
    <scope>NUCLEOTIDE SEQUENCE [LARGE SCALE GENOMIC DNA]</scope>
    <source>
        <strain evidence="2">DCEP-RM93F</strain>
        <strain evidence="1">DCEP-RM93M</strain>
    </source>
</reference>
<gene>
    <name evidence="1" type="ORF">M513_13170</name>
    <name evidence="2" type="ORF">M514_13170</name>
</gene>
<proteinExistence type="predicted"/>
<name>A0A085MUL0_9BILA</name>
<dbReference type="Proteomes" id="UP000030764">
    <property type="component" value="Unassembled WGS sequence"/>
</dbReference>
<organism evidence="2">
    <name type="scientific">Trichuris suis</name>
    <name type="common">pig whipworm</name>
    <dbReference type="NCBI Taxonomy" id="68888"/>
    <lineage>
        <taxon>Eukaryota</taxon>
        <taxon>Metazoa</taxon>
        <taxon>Ecdysozoa</taxon>
        <taxon>Nematoda</taxon>
        <taxon>Enoplea</taxon>
        <taxon>Dorylaimia</taxon>
        <taxon>Trichinellida</taxon>
        <taxon>Trichuridae</taxon>
        <taxon>Trichuris</taxon>
    </lineage>
</organism>
<evidence type="ECO:0000313" key="2">
    <source>
        <dbReference type="EMBL" id="KFD60906.1"/>
    </source>
</evidence>
<dbReference type="EMBL" id="KL367643">
    <property type="protein sequence ID" value="KFD60906.1"/>
    <property type="molecule type" value="Genomic_DNA"/>
</dbReference>
<dbReference type="Proteomes" id="UP000030758">
    <property type="component" value="Unassembled WGS sequence"/>
</dbReference>
<protein>
    <submittedName>
        <fullName evidence="2">Uncharacterized protein</fullName>
    </submittedName>
</protein>
<dbReference type="AlphaFoldDB" id="A0A085MUL0"/>
<keyword evidence="3" id="KW-1185">Reference proteome</keyword>
<dbReference type="EMBL" id="KL363407">
    <property type="protein sequence ID" value="KFD45963.1"/>
    <property type="molecule type" value="Genomic_DNA"/>
</dbReference>
<sequence length="126" mass="14295">MRASIKQLVPGDFIECRNVRTPLRDDPAESACNQIGRRKSDKKIFSSLPQRWKPVREVGLRPDVSAELSELTTRSNITPEFDQAFLNLHLDMVIMGLHSFLMTRTALLYGQASVAHSIGQFRIAKR</sequence>
<evidence type="ECO:0000313" key="1">
    <source>
        <dbReference type="EMBL" id="KFD45963.1"/>
    </source>
</evidence>
<evidence type="ECO:0000313" key="3">
    <source>
        <dbReference type="Proteomes" id="UP000030764"/>
    </source>
</evidence>
<accession>A0A085MUL0</accession>